<evidence type="ECO:0000313" key="1">
    <source>
        <dbReference type="EMBL" id="PND39094.1"/>
    </source>
</evidence>
<accession>A0A2N8L058</accession>
<name>A0A2N8L058_9BURK</name>
<reference evidence="1 2" key="1">
    <citation type="submission" date="2018-01" db="EMBL/GenBank/DDBJ databases">
        <title>Draft genome sequence of Paucibacter aquatile CR182 isolated from freshwater of the Nakdong River.</title>
        <authorList>
            <person name="Choi A."/>
            <person name="Chung E.J."/>
        </authorList>
    </citation>
    <scope>NUCLEOTIDE SEQUENCE [LARGE SCALE GENOMIC DNA]</scope>
    <source>
        <strain evidence="1 2">CR182</strain>
    </source>
</reference>
<proteinExistence type="predicted"/>
<sequence>MLASSAALAQGSSAGLSLSLSSERFNDATRLSQMGREGAPALQPRAGDNLAYEENEVRLAWDQGPWRLSALGRQSASIVAGASGLQLAQGLIERRKPGQDQDYRVDLSYRGFSGLGLALARRWGEAGLGSQGWQGQLELQALQLRRLRETEIHGTARYQTSSQSYAFDLQGLRVQDTLRFPFQQDHPRQGWGLLAQAELGWCQAGALPWCLSLRGENLGQLRWRQMPQEWLQLSTQTQSYDEDGYLIYKPMLSGRYSQTAYRQQARQRWTLQAQGETDWGRAQLRLIRLQGYGPLLPELGMDWTAANEGWSQSLGLQRWGLHWATHERRLSLRLQGTHWQMALGGDRPGAGARAREVSLAWHQPF</sequence>
<keyword evidence="2" id="KW-1185">Reference proteome</keyword>
<dbReference type="AlphaFoldDB" id="A0A2N8L058"/>
<evidence type="ECO:0000313" key="2">
    <source>
        <dbReference type="Proteomes" id="UP000235916"/>
    </source>
</evidence>
<gene>
    <name evidence="1" type="ORF">C1O66_17220</name>
</gene>
<comment type="caution">
    <text evidence="1">The sequence shown here is derived from an EMBL/GenBank/DDBJ whole genome shotgun (WGS) entry which is preliminary data.</text>
</comment>
<dbReference type="Proteomes" id="UP000235916">
    <property type="component" value="Unassembled WGS sequence"/>
</dbReference>
<dbReference type="EMBL" id="POSP01000003">
    <property type="protein sequence ID" value="PND39094.1"/>
    <property type="molecule type" value="Genomic_DNA"/>
</dbReference>
<protein>
    <submittedName>
        <fullName evidence="1">Uncharacterized protein</fullName>
    </submittedName>
</protein>
<organism evidence="1 2">
    <name type="scientific">Kinneretia aquatilis</name>
    <dbReference type="NCBI Taxonomy" id="2070761"/>
    <lineage>
        <taxon>Bacteria</taxon>
        <taxon>Pseudomonadati</taxon>
        <taxon>Pseudomonadota</taxon>
        <taxon>Betaproteobacteria</taxon>
        <taxon>Burkholderiales</taxon>
        <taxon>Sphaerotilaceae</taxon>
        <taxon>Roseateles</taxon>
    </lineage>
</organism>